<dbReference type="FunFam" id="1.10.10.60:FF:000141">
    <property type="entry name" value="TetR family transcriptional regulator"/>
    <property type="match status" value="1"/>
</dbReference>
<dbReference type="InterPro" id="IPR036271">
    <property type="entry name" value="Tet_transcr_reg_TetR-rel_C_sf"/>
</dbReference>
<dbReference type="GO" id="GO:0003700">
    <property type="term" value="F:DNA-binding transcription factor activity"/>
    <property type="evidence" value="ECO:0007669"/>
    <property type="project" value="TreeGrafter"/>
</dbReference>
<evidence type="ECO:0000259" key="4">
    <source>
        <dbReference type="PROSITE" id="PS50977"/>
    </source>
</evidence>
<name>A0A485M4P5_9ZZZZ</name>
<keyword evidence="3" id="KW-0804">Transcription</keyword>
<sequence>MAKGDKQEMIIDAALEVFREKGYANARMADIARRAGVSYGLVYHYFGSKEVLFNLIVGTWWNDLYSMMEREKASNADFRQKLVHIITFFLDTYAQKPNLISIFVSEVCRSSVYHTEEGLAKFLKFFSLCEEIMLEGQQKGILKKEISPHHLTYIFYGAIETFISVMVLGKEPLTRKREERAVNAILEVFMDGAKAAV</sequence>
<evidence type="ECO:0000256" key="1">
    <source>
        <dbReference type="ARBA" id="ARBA00023015"/>
    </source>
</evidence>
<evidence type="ECO:0000256" key="3">
    <source>
        <dbReference type="ARBA" id="ARBA00023163"/>
    </source>
</evidence>
<gene>
    <name evidence="5" type="primary">fadR</name>
    <name evidence="5" type="ORF">SCFA_60030</name>
</gene>
<dbReference type="InterPro" id="IPR009057">
    <property type="entry name" value="Homeodomain-like_sf"/>
</dbReference>
<reference evidence="5" key="1">
    <citation type="submission" date="2019-03" db="EMBL/GenBank/DDBJ databases">
        <authorList>
            <person name="Hao L."/>
        </authorList>
    </citation>
    <scope>NUCLEOTIDE SEQUENCE</scope>
</reference>
<dbReference type="SUPFAM" id="SSF46689">
    <property type="entry name" value="Homeodomain-like"/>
    <property type="match status" value="1"/>
</dbReference>
<organism evidence="5">
    <name type="scientific">anaerobic digester metagenome</name>
    <dbReference type="NCBI Taxonomy" id="1263854"/>
    <lineage>
        <taxon>unclassified sequences</taxon>
        <taxon>metagenomes</taxon>
        <taxon>ecological metagenomes</taxon>
    </lineage>
</organism>
<dbReference type="InterPro" id="IPR050109">
    <property type="entry name" value="HTH-type_TetR-like_transc_reg"/>
</dbReference>
<dbReference type="PROSITE" id="PS50977">
    <property type="entry name" value="HTH_TETR_2"/>
    <property type="match status" value="1"/>
</dbReference>
<dbReference type="EMBL" id="CAADRM010000125">
    <property type="protein sequence ID" value="VFU17020.1"/>
    <property type="molecule type" value="Genomic_DNA"/>
</dbReference>
<dbReference type="PANTHER" id="PTHR30055:SF226">
    <property type="entry name" value="HTH-TYPE TRANSCRIPTIONAL REGULATOR PKSA"/>
    <property type="match status" value="1"/>
</dbReference>
<keyword evidence="1" id="KW-0805">Transcription regulation</keyword>
<dbReference type="Gene3D" id="1.10.10.60">
    <property type="entry name" value="Homeodomain-like"/>
    <property type="match status" value="1"/>
</dbReference>
<proteinExistence type="predicted"/>
<dbReference type="PRINTS" id="PR00455">
    <property type="entry name" value="HTHTETR"/>
</dbReference>
<dbReference type="PANTHER" id="PTHR30055">
    <property type="entry name" value="HTH-TYPE TRANSCRIPTIONAL REGULATOR RUTR"/>
    <property type="match status" value="1"/>
</dbReference>
<protein>
    <submittedName>
        <fullName evidence="5">Fatty acid metabolism regulator protein</fullName>
    </submittedName>
</protein>
<dbReference type="InterPro" id="IPR001647">
    <property type="entry name" value="HTH_TetR"/>
</dbReference>
<dbReference type="AlphaFoldDB" id="A0A485M4P5"/>
<dbReference type="Pfam" id="PF16295">
    <property type="entry name" value="TetR_C_10"/>
    <property type="match status" value="1"/>
</dbReference>
<dbReference type="GO" id="GO:0000976">
    <property type="term" value="F:transcription cis-regulatory region binding"/>
    <property type="evidence" value="ECO:0007669"/>
    <property type="project" value="TreeGrafter"/>
</dbReference>
<dbReference type="InterPro" id="IPR032551">
    <property type="entry name" value="BscR_C"/>
</dbReference>
<dbReference type="Pfam" id="PF00440">
    <property type="entry name" value="TetR_N"/>
    <property type="match status" value="1"/>
</dbReference>
<evidence type="ECO:0000256" key="2">
    <source>
        <dbReference type="ARBA" id="ARBA00023125"/>
    </source>
</evidence>
<keyword evidence="2" id="KW-0238">DNA-binding</keyword>
<accession>A0A485M4P5</accession>
<dbReference type="SUPFAM" id="SSF48498">
    <property type="entry name" value="Tetracyclin repressor-like, C-terminal domain"/>
    <property type="match status" value="1"/>
</dbReference>
<feature type="domain" description="HTH tetR-type" evidence="4">
    <location>
        <begin position="4"/>
        <end position="64"/>
    </location>
</feature>
<dbReference type="Gene3D" id="1.10.357.10">
    <property type="entry name" value="Tetracycline Repressor, domain 2"/>
    <property type="match status" value="1"/>
</dbReference>
<evidence type="ECO:0000313" key="5">
    <source>
        <dbReference type="EMBL" id="VFU17020.1"/>
    </source>
</evidence>